<evidence type="ECO:0000313" key="3">
    <source>
        <dbReference type="Proteomes" id="UP000027730"/>
    </source>
</evidence>
<dbReference type="EMBL" id="KL584717">
    <property type="protein sequence ID" value="KEQ70467.1"/>
    <property type="molecule type" value="Genomic_DNA"/>
</dbReference>
<protein>
    <recommendedName>
        <fullName evidence="4">HRQ family protein</fullName>
    </recommendedName>
</protein>
<dbReference type="AlphaFoldDB" id="A0A074WKW8"/>
<dbReference type="InterPro" id="IPR021848">
    <property type="entry name" value="HODM_asu-like"/>
</dbReference>
<organism evidence="2 3">
    <name type="scientific">Aureobasidium namibiae CBS 147.97</name>
    <dbReference type="NCBI Taxonomy" id="1043004"/>
    <lineage>
        <taxon>Eukaryota</taxon>
        <taxon>Fungi</taxon>
        <taxon>Dikarya</taxon>
        <taxon>Ascomycota</taxon>
        <taxon>Pezizomycotina</taxon>
        <taxon>Dothideomycetes</taxon>
        <taxon>Dothideomycetidae</taxon>
        <taxon>Dothideales</taxon>
        <taxon>Saccotheciaceae</taxon>
        <taxon>Aureobasidium</taxon>
    </lineage>
</organism>
<sequence>MPIKPSMKRVPSTPIKKDDVWITSPSKPPTRAPKTVKRVTFAEPFKPIKDTVKENMKKAKYTFPPSRRSALADLTNSRVGVGGASVKGLAERARGSDKYKCLPDKQNVLDLQFRTFSTPTGFTVEDIEALGNFPDYATLGGVPLPAAYTNFDIETALPRPYRPFRWEYHQTMSYKKLEPDWWLELDKTYTQRIKQRQDLYVKHGSDILQALPGSEIACKELMEICLQFLCARYPSYFFIDKQTLHFHNGILNTKTNLREVDPLVVLLNNVPEDFAIVLRDPKTGYYSFRAGVVCSSIGWTVGSKIGMNLKDIHTPVPDYKEKMEFSMDRFFAKFPTDKPIQRGSWGLEIDTPLFMPPGSPTLALHTSQSPALSVSSINLRVDWQTLRRLPLSGAICFNFKCVFTPLSEFEDEKGIPGLVRKVLSDGKKSLLEYKGTWHVEHVALPELERMEKEQEKRGLIEEGWVPRTLDEYPYFEGWEEKWHRQQGF</sequence>
<evidence type="ECO:0000313" key="2">
    <source>
        <dbReference type="EMBL" id="KEQ70467.1"/>
    </source>
</evidence>
<feature type="region of interest" description="Disordered" evidence="1">
    <location>
        <begin position="1"/>
        <end position="34"/>
    </location>
</feature>
<dbReference type="GeneID" id="25415631"/>
<dbReference type="RefSeq" id="XP_013424715.1">
    <property type="nucleotide sequence ID" value="XM_013569261.1"/>
</dbReference>
<dbReference type="HOGENOM" id="CLU_025462_3_0_1"/>
<accession>A0A074WKW8</accession>
<keyword evidence="3" id="KW-1185">Reference proteome</keyword>
<dbReference type="STRING" id="1043004.A0A074WKW8"/>
<reference evidence="2 3" key="1">
    <citation type="journal article" date="2014" name="BMC Genomics">
        <title>Genome sequencing of four Aureobasidium pullulans varieties: biotechnological potential, stress tolerance, and description of new species.</title>
        <authorList>
            <person name="Gostin Ar C."/>
            <person name="Ohm R.A."/>
            <person name="Kogej T."/>
            <person name="Sonjak S."/>
            <person name="Turk M."/>
            <person name="Zajc J."/>
            <person name="Zalar P."/>
            <person name="Grube M."/>
            <person name="Sun H."/>
            <person name="Han J."/>
            <person name="Sharma A."/>
            <person name="Chiniquy J."/>
            <person name="Ngan C.Y."/>
            <person name="Lipzen A."/>
            <person name="Barry K."/>
            <person name="Grigoriev I.V."/>
            <person name="Gunde-Cimerman N."/>
        </authorList>
    </citation>
    <scope>NUCLEOTIDE SEQUENCE [LARGE SCALE GENOMIC DNA]</scope>
    <source>
        <strain evidence="2 3">CBS 147.97</strain>
    </source>
</reference>
<proteinExistence type="predicted"/>
<dbReference type="Pfam" id="PF11927">
    <property type="entry name" value="HODM_asu-like"/>
    <property type="match status" value="1"/>
</dbReference>
<dbReference type="Proteomes" id="UP000027730">
    <property type="component" value="Unassembled WGS sequence"/>
</dbReference>
<gene>
    <name evidence="2" type="ORF">M436DRAFT_75305</name>
</gene>
<dbReference type="OrthoDB" id="5043642at2759"/>
<evidence type="ECO:0008006" key="4">
    <source>
        <dbReference type="Google" id="ProtNLM"/>
    </source>
</evidence>
<evidence type="ECO:0000256" key="1">
    <source>
        <dbReference type="SAM" id="MobiDB-lite"/>
    </source>
</evidence>
<name>A0A074WKW8_9PEZI</name>